<proteinExistence type="predicted"/>
<accession>A0A023B8C7</accession>
<protein>
    <submittedName>
        <fullName evidence="2">Uncharacterized protein</fullName>
    </submittedName>
</protein>
<sequence length="703" mass="79082">MEALIAHSARKFLCLRDYRNLCVSLRLFPEDVDRYVSLTRLHSQAQVCVTEPAEEEEWSQVPSGAFLLNRTHLVLPLPWRQVNDLDPALSIVEDLFCDPEDCGGNGGVLNLQGALLNPPGGGLSPGALSPRVPLESITIILKQVTYRALKVLRRLLESNASSVRVITITFGEVTAHEPLSFNRPVRSKEPQSENLATANRRPHMDSLIYQGDDPRIVAYVGTQYVEAQHDRADERSGCLDTKADCSDLCLNMEGLVFPQLTSMQLGVPFSCRNIEVPGLSSLRVYYLPEEKVGRWCSEMDLYRSQSVCEHQVGSLQHLLSICATSIEDLQLSGCVRLRQEANIFDNRSFFPHLKSLDLGWTCPAELHSLAEALKAKTSAPVAELLSIPFQTHAALMMSAKISDIEINTTNAVVTIPPRLPSLSSLFFNGPVRSGLSNLHLEIHQKVISRNENASGICLQYACYSASLENLLNFRLSFPDCCIFAIYRNATTRLHHLILRKSFTAIVRESTDFPSSYRYGRFRWDQFLRYCHVSSSTYNRIRLSRVMRSRRRLGEEDELQWEAQETLNSGEVVTPPAVDPSMNGRDLFALEMWQLPALSAGQCSDTECAYAVWNQLTSDQKSLYHRIAKLYVQQRQDHYSFETYRPWWKQKPLWKTRLQPEASIIRPSKCGRETRDANTQRGTTQGGTIQGGTIQGGATQLGPS</sequence>
<gene>
    <name evidence="2" type="ORF">GNI_060680</name>
</gene>
<reference evidence="2" key="1">
    <citation type="submission" date="2013-12" db="EMBL/GenBank/DDBJ databases">
        <authorList>
            <person name="Omoto C.K."/>
            <person name="Sibley D."/>
            <person name="Venepally P."/>
            <person name="Hadjithomas M."/>
            <person name="Karamycheva S."/>
            <person name="Brunk B."/>
            <person name="Roos D."/>
            <person name="Caler E."/>
            <person name="Lorenzi H."/>
        </authorList>
    </citation>
    <scope>NUCLEOTIDE SEQUENCE</scope>
</reference>
<dbReference type="EMBL" id="AFNH02000460">
    <property type="protein sequence ID" value="EZG68930.1"/>
    <property type="molecule type" value="Genomic_DNA"/>
</dbReference>
<name>A0A023B8C7_GRENI</name>
<evidence type="ECO:0000313" key="3">
    <source>
        <dbReference type="Proteomes" id="UP000019763"/>
    </source>
</evidence>
<evidence type="ECO:0000313" key="2">
    <source>
        <dbReference type="EMBL" id="EZG68930.1"/>
    </source>
</evidence>
<comment type="caution">
    <text evidence="2">The sequence shown here is derived from an EMBL/GenBank/DDBJ whole genome shotgun (WGS) entry which is preliminary data.</text>
</comment>
<dbReference type="Proteomes" id="UP000019763">
    <property type="component" value="Unassembled WGS sequence"/>
</dbReference>
<dbReference type="GeneID" id="22912224"/>
<dbReference type="RefSeq" id="XP_011134521.1">
    <property type="nucleotide sequence ID" value="XM_011136219.1"/>
</dbReference>
<feature type="compositionally biased region" description="Gly residues" evidence="1">
    <location>
        <begin position="683"/>
        <end position="694"/>
    </location>
</feature>
<keyword evidence="3" id="KW-1185">Reference proteome</keyword>
<dbReference type="VEuPathDB" id="CryptoDB:GNI_060680"/>
<organism evidence="2 3">
    <name type="scientific">Gregarina niphandrodes</name>
    <name type="common">Septate eugregarine</name>
    <dbReference type="NCBI Taxonomy" id="110365"/>
    <lineage>
        <taxon>Eukaryota</taxon>
        <taxon>Sar</taxon>
        <taxon>Alveolata</taxon>
        <taxon>Apicomplexa</taxon>
        <taxon>Conoidasida</taxon>
        <taxon>Gregarinasina</taxon>
        <taxon>Eugregarinorida</taxon>
        <taxon>Gregarinidae</taxon>
        <taxon>Gregarina</taxon>
    </lineage>
</organism>
<evidence type="ECO:0000256" key="1">
    <source>
        <dbReference type="SAM" id="MobiDB-lite"/>
    </source>
</evidence>
<feature type="region of interest" description="Disordered" evidence="1">
    <location>
        <begin position="670"/>
        <end position="703"/>
    </location>
</feature>
<dbReference type="AlphaFoldDB" id="A0A023B8C7"/>